<dbReference type="Pfam" id="PF11155">
    <property type="entry name" value="DUF2935"/>
    <property type="match status" value="2"/>
</dbReference>
<protein>
    <recommendedName>
        <fullName evidence="4">DUF2935 domain-containing protein</fullName>
    </recommendedName>
</protein>
<proteinExistence type="predicted"/>
<evidence type="ECO:0000313" key="2">
    <source>
        <dbReference type="EMBL" id="CQR73363.1"/>
    </source>
</evidence>
<dbReference type="EMBL" id="CTRP01000012">
    <property type="protein sequence ID" value="CQR73363.1"/>
    <property type="molecule type" value="Genomic_DNA"/>
</dbReference>
<reference evidence="3" key="1">
    <citation type="submission" date="2015-03" db="EMBL/GenBank/DDBJ databases">
        <authorList>
            <person name="Nijsse Bart"/>
        </authorList>
    </citation>
    <scope>NUCLEOTIDE SEQUENCE [LARGE SCALE GENOMIC DNA]</scope>
</reference>
<name>A0A0U1L2G6_9FIRM</name>
<organism evidence="2 3">
    <name type="scientific">Sporomusa ovata</name>
    <dbReference type="NCBI Taxonomy" id="2378"/>
    <lineage>
        <taxon>Bacteria</taxon>
        <taxon>Bacillati</taxon>
        <taxon>Bacillota</taxon>
        <taxon>Negativicutes</taxon>
        <taxon>Selenomonadales</taxon>
        <taxon>Sporomusaceae</taxon>
        <taxon>Sporomusa</taxon>
    </lineage>
</organism>
<dbReference type="Gene3D" id="1.20.1260.120">
    <property type="entry name" value="Protein of unknown function DUF2935"/>
    <property type="match status" value="1"/>
</dbReference>
<dbReference type="InterPro" id="IPR021328">
    <property type="entry name" value="CotB-like"/>
</dbReference>
<dbReference type="SMR" id="A0A0U1L2G6"/>
<dbReference type="RefSeq" id="WP_021168146.1">
    <property type="nucleotide sequence ID" value="NZ_CTRP01000012.1"/>
</dbReference>
<gene>
    <name evidence="2" type="ORF">SpAn4DRAFT_2595</name>
</gene>
<accession>A0A0U1L2G6</accession>
<evidence type="ECO:0000313" key="3">
    <source>
        <dbReference type="Proteomes" id="UP000049855"/>
    </source>
</evidence>
<feature type="region of interest" description="Disordered" evidence="1">
    <location>
        <begin position="348"/>
        <end position="367"/>
    </location>
</feature>
<keyword evidence="3" id="KW-1185">Reference proteome</keyword>
<dbReference type="AlphaFoldDB" id="A0A0U1L2G6"/>
<sequence length="420" mass="47696">MPRHSLGTGNVRPVPPLDLEEVKFWLHIMEEHALFIKTGLPFDKPDLIEEAAAFEREFKALYVRADKLTSEKKFAELIAESMESLKEFIRYKQLLLGLSLTNKLGSALPPLFFDHVIREAEYFMAILEKLHACKKLAVVKALEADFWLRLMAEHTKFIGSRIDPSERSLLDVVAGYQAEFDNLSMQARDYVSFLAHKPMDLPAFDRFLQDSRVATVRLRDFKQAVHEMIVTNRMLSTIPAAMADHVRREADHFLLVLSMMEKGVIKVEKDVVVFKNKYPSIFDTLVDETIDDELIDPAEFLGSGREPKAGEVIDNEQINHNEEVIDNIELDYTPGSEREQLPISEDTKAKWDGTDSSAEETVSLEGDTKAEVAEEVAVKAKVVAAEQVVLPSKPVTEPKSKQVKYKWGGNWPRQLGKIKK</sequence>
<evidence type="ECO:0008006" key="4">
    <source>
        <dbReference type="Google" id="ProtNLM"/>
    </source>
</evidence>
<dbReference type="Proteomes" id="UP000049855">
    <property type="component" value="Unassembled WGS sequence"/>
</dbReference>
<evidence type="ECO:0000256" key="1">
    <source>
        <dbReference type="SAM" id="MobiDB-lite"/>
    </source>
</evidence>
<dbReference type="SUPFAM" id="SSF158430">
    <property type="entry name" value="Bacillus cereus metalloprotein-like"/>
    <property type="match status" value="2"/>
</dbReference>